<feature type="binding site" evidence="5">
    <location>
        <position position="189"/>
    </location>
    <ligand>
        <name>Fe cation</name>
        <dbReference type="ChEBI" id="CHEBI:24875"/>
        <note>catalytic</note>
    </ligand>
</feature>
<protein>
    <recommendedName>
        <fullName evidence="6">Alpha-ketoglutarate-dependent dioxygenase AlkB-like domain-containing protein</fullName>
    </recommendedName>
</protein>
<proteinExistence type="predicted"/>
<keyword evidence="8" id="KW-1185">Reference proteome</keyword>
<dbReference type="GO" id="GO:0008198">
    <property type="term" value="F:ferrous iron binding"/>
    <property type="evidence" value="ECO:0007669"/>
    <property type="project" value="TreeGrafter"/>
</dbReference>
<dbReference type="Proteomes" id="UP001168821">
    <property type="component" value="Unassembled WGS sequence"/>
</dbReference>
<reference evidence="7" key="1">
    <citation type="journal article" date="2023" name="G3 (Bethesda)">
        <title>Whole genome assemblies of Zophobas morio and Tenebrio molitor.</title>
        <authorList>
            <person name="Kaur S."/>
            <person name="Stinson S.A."/>
            <person name="diCenzo G.C."/>
        </authorList>
    </citation>
    <scope>NUCLEOTIDE SEQUENCE</scope>
    <source>
        <strain evidence="7">QUZm001</strain>
    </source>
</reference>
<dbReference type="PANTHER" id="PTHR16557:SF2">
    <property type="entry name" value="NUCLEIC ACID DIOXYGENASE ALKBH1"/>
    <property type="match status" value="1"/>
</dbReference>
<sequence>MFKDVFRYYKSRNPPPELTKVLDFDNVDTLESKIKRVTIKDIHDLKNYGLQPAKTWEAYELIEHPGLIFIKNPFSSIGQRYWTVRCLQDYTKRPNKTNLDSFKLVPEGKEWWDVCQNNHDKLLLNKLRWVTLGYHHDWDTKIYSEDNKGEFPKDLSELSRHVAQALDFNFNAEAAIVNFYHMDSTLSGHTDHSEQNLEAPLLSFSFGQTAIFLLGGKTKEDAPTAVFIRSGDIVVMSQDSRLCYHGVPKILQMDSRFWDCFNQNNLVNKEFREVVHICKEETLWKPFADYLNSSRINVNVRQVLKRGQKRLCSESEDKK</sequence>
<evidence type="ECO:0000259" key="6">
    <source>
        <dbReference type="Pfam" id="PF13532"/>
    </source>
</evidence>
<keyword evidence="2" id="KW-0223">Dioxygenase</keyword>
<evidence type="ECO:0000256" key="4">
    <source>
        <dbReference type="ARBA" id="ARBA00023004"/>
    </source>
</evidence>
<feature type="binding site" evidence="5">
    <location>
        <position position="191"/>
    </location>
    <ligand>
        <name>Fe cation</name>
        <dbReference type="ChEBI" id="CHEBI:24875"/>
        <note>catalytic</note>
    </ligand>
</feature>
<dbReference type="GO" id="GO:0035513">
    <property type="term" value="P:oxidative RNA demethylation"/>
    <property type="evidence" value="ECO:0007669"/>
    <property type="project" value="TreeGrafter"/>
</dbReference>
<evidence type="ECO:0000256" key="3">
    <source>
        <dbReference type="ARBA" id="ARBA00023002"/>
    </source>
</evidence>
<keyword evidence="4 5" id="KW-0408">Iron</keyword>
<dbReference type="GO" id="GO:0005737">
    <property type="term" value="C:cytoplasm"/>
    <property type="evidence" value="ECO:0007669"/>
    <property type="project" value="TreeGrafter"/>
</dbReference>
<evidence type="ECO:0000313" key="7">
    <source>
        <dbReference type="EMBL" id="KAJ3658597.1"/>
    </source>
</evidence>
<dbReference type="PANTHER" id="PTHR16557">
    <property type="entry name" value="ALKYLATED DNA REPAIR PROTEIN ALKB-RELATED"/>
    <property type="match status" value="1"/>
</dbReference>
<dbReference type="AlphaFoldDB" id="A0AA38MJW4"/>
<dbReference type="Pfam" id="PF13532">
    <property type="entry name" value="2OG-FeII_Oxy_2"/>
    <property type="match status" value="1"/>
</dbReference>
<dbReference type="InterPro" id="IPR027450">
    <property type="entry name" value="AlkB-like"/>
</dbReference>
<dbReference type="InterPro" id="IPR037151">
    <property type="entry name" value="AlkB-like_sf"/>
</dbReference>
<feature type="domain" description="Alpha-ketoglutarate-dependent dioxygenase AlkB-like" evidence="6">
    <location>
        <begin position="67"/>
        <end position="301"/>
    </location>
</feature>
<dbReference type="InterPro" id="IPR004574">
    <property type="entry name" value="Alkb"/>
</dbReference>
<evidence type="ECO:0000256" key="5">
    <source>
        <dbReference type="PIRSR" id="PIRSR604574-2"/>
    </source>
</evidence>
<name>A0AA38MJW4_9CUCU</name>
<evidence type="ECO:0000256" key="1">
    <source>
        <dbReference type="ARBA" id="ARBA00022723"/>
    </source>
</evidence>
<feature type="binding site" evidence="5">
    <location>
        <position position="245"/>
    </location>
    <ligand>
        <name>Fe cation</name>
        <dbReference type="ChEBI" id="CHEBI:24875"/>
        <note>catalytic</note>
    </ligand>
</feature>
<evidence type="ECO:0000313" key="8">
    <source>
        <dbReference type="Proteomes" id="UP001168821"/>
    </source>
</evidence>
<keyword evidence="1 5" id="KW-0479">Metal-binding</keyword>
<dbReference type="SUPFAM" id="SSF51197">
    <property type="entry name" value="Clavaminate synthase-like"/>
    <property type="match status" value="1"/>
</dbReference>
<accession>A0AA38MJW4</accession>
<dbReference type="GO" id="GO:0035516">
    <property type="term" value="F:broad specificity oxidative DNA demethylase activity"/>
    <property type="evidence" value="ECO:0007669"/>
    <property type="project" value="TreeGrafter"/>
</dbReference>
<keyword evidence="3" id="KW-0560">Oxidoreductase</keyword>
<comment type="cofactor">
    <cofactor evidence="5">
        <name>Fe(2+)</name>
        <dbReference type="ChEBI" id="CHEBI:29033"/>
    </cofactor>
    <text evidence="5">Binds 1 Fe(2+) ion per subunit.</text>
</comment>
<comment type="caution">
    <text evidence="7">The sequence shown here is derived from an EMBL/GenBank/DDBJ whole genome shotgun (WGS) entry which is preliminary data.</text>
</comment>
<gene>
    <name evidence="7" type="ORF">Zmor_010327</name>
</gene>
<dbReference type="EMBL" id="JALNTZ010000003">
    <property type="protein sequence ID" value="KAJ3658597.1"/>
    <property type="molecule type" value="Genomic_DNA"/>
</dbReference>
<dbReference type="GO" id="GO:0005634">
    <property type="term" value="C:nucleus"/>
    <property type="evidence" value="ECO:0007669"/>
    <property type="project" value="TreeGrafter"/>
</dbReference>
<dbReference type="Gene3D" id="2.60.120.590">
    <property type="entry name" value="Alpha-ketoglutarate-dependent dioxygenase AlkB-like"/>
    <property type="match status" value="1"/>
</dbReference>
<organism evidence="7 8">
    <name type="scientific">Zophobas morio</name>
    <dbReference type="NCBI Taxonomy" id="2755281"/>
    <lineage>
        <taxon>Eukaryota</taxon>
        <taxon>Metazoa</taxon>
        <taxon>Ecdysozoa</taxon>
        <taxon>Arthropoda</taxon>
        <taxon>Hexapoda</taxon>
        <taxon>Insecta</taxon>
        <taxon>Pterygota</taxon>
        <taxon>Neoptera</taxon>
        <taxon>Endopterygota</taxon>
        <taxon>Coleoptera</taxon>
        <taxon>Polyphaga</taxon>
        <taxon>Cucujiformia</taxon>
        <taxon>Tenebrionidae</taxon>
        <taxon>Zophobas</taxon>
    </lineage>
</organism>
<evidence type="ECO:0000256" key="2">
    <source>
        <dbReference type="ARBA" id="ARBA00022964"/>
    </source>
</evidence>
<dbReference type="GO" id="GO:0035515">
    <property type="term" value="F:oxidative RNA demethylase activity"/>
    <property type="evidence" value="ECO:0007669"/>
    <property type="project" value="TreeGrafter"/>
</dbReference>